<dbReference type="Proteomes" id="UP000184510">
    <property type="component" value="Unassembled WGS sequence"/>
</dbReference>
<dbReference type="STRING" id="1123071.SAMN02745181_2893"/>
<evidence type="ECO:0000313" key="3">
    <source>
        <dbReference type="Proteomes" id="UP000184510"/>
    </source>
</evidence>
<gene>
    <name evidence="2" type="ORF">SAMN02745181_2893</name>
</gene>
<reference evidence="2 3" key="1">
    <citation type="submission" date="2016-11" db="EMBL/GenBank/DDBJ databases">
        <authorList>
            <person name="Jaros S."/>
            <person name="Januszkiewicz K."/>
            <person name="Wedrychowicz H."/>
        </authorList>
    </citation>
    <scope>NUCLEOTIDE SEQUENCE [LARGE SCALE GENOMIC DNA]</scope>
    <source>
        <strain evidence="2 3">DSM 18772</strain>
    </source>
</reference>
<organism evidence="2 3">
    <name type="scientific">Rubritalea squalenifaciens DSM 18772</name>
    <dbReference type="NCBI Taxonomy" id="1123071"/>
    <lineage>
        <taxon>Bacteria</taxon>
        <taxon>Pseudomonadati</taxon>
        <taxon>Verrucomicrobiota</taxon>
        <taxon>Verrucomicrobiia</taxon>
        <taxon>Verrucomicrobiales</taxon>
        <taxon>Rubritaleaceae</taxon>
        <taxon>Rubritalea</taxon>
    </lineage>
</organism>
<sequence length="56" mass="5797">MRKTKEVLKIGALVALGSAALISLVACEKEGPAEKAGKKIDEAVEKAGDKVEDATD</sequence>
<dbReference type="InParanoid" id="A0A1M6NLQ8"/>
<protein>
    <submittedName>
        <fullName evidence="2">Uncharacterized protein</fullName>
    </submittedName>
</protein>
<evidence type="ECO:0000313" key="2">
    <source>
        <dbReference type="EMBL" id="SHJ96534.1"/>
    </source>
</evidence>
<accession>A0A1M6NLQ8</accession>
<dbReference type="PROSITE" id="PS51257">
    <property type="entry name" value="PROKAR_LIPOPROTEIN"/>
    <property type="match status" value="1"/>
</dbReference>
<keyword evidence="3" id="KW-1185">Reference proteome</keyword>
<evidence type="ECO:0000256" key="1">
    <source>
        <dbReference type="SAM" id="MobiDB-lite"/>
    </source>
</evidence>
<proteinExistence type="predicted"/>
<feature type="region of interest" description="Disordered" evidence="1">
    <location>
        <begin position="33"/>
        <end position="56"/>
    </location>
</feature>
<name>A0A1M6NLQ8_9BACT</name>
<dbReference type="AlphaFoldDB" id="A0A1M6NLQ8"/>
<dbReference type="EMBL" id="FQYR01000005">
    <property type="protein sequence ID" value="SHJ96534.1"/>
    <property type="molecule type" value="Genomic_DNA"/>
</dbReference>
<dbReference type="RefSeq" id="WP_159434972.1">
    <property type="nucleotide sequence ID" value="NZ_FQYR01000005.1"/>
</dbReference>